<keyword evidence="3" id="KW-1185">Reference proteome</keyword>
<feature type="compositionally biased region" description="Basic residues" evidence="1">
    <location>
        <begin position="278"/>
        <end position="294"/>
    </location>
</feature>
<organism evidence="2 3">
    <name type="scientific">Symbiodinium necroappetens</name>
    <dbReference type="NCBI Taxonomy" id="1628268"/>
    <lineage>
        <taxon>Eukaryota</taxon>
        <taxon>Sar</taxon>
        <taxon>Alveolata</taxon>
        <taxon>Dinophyceae</taxon>
        <taxon>Suessiales</taxon>
        <taxon>Symbiodiniaceae</taxon>
        <taxon>Symbiodinium</taxon>
    </lineage>
</organism>
<dbReference type="EMBL" id="CAJNJA010021820">
    <property type="protein sequence ID" value="CAE7482056.1"/>
    <property type="molecule type" value="Genomic_DNA"/>
</dbReference>
<evidence type="ECO:0000313" key="2">
    <source>
        <dbReference type="EMBL" id="CAE7482056.1"/>
    </source>
</evidence>
<accession>A0A812SM52</accession>
<protein>
    <submittedName>
        <fullName evidence="2">Uncharacterized protein</fullName>
    </submittedName>
</protein>
<name>A0A812SM52_9DINO</name>
<feature type="compositionally biased region" description="Acidic residues" evidence="1">
    <location>
        <begin position="366"/>
        <end position="380"/>
    </location>
</feature>
<comment type="caution">
    <text evidence="2">The sequence shown here is derived from an EMBL/GenBank/DDBJ whole genome shotgun (WGS) entry which is preliminary data.</text>
</comment>
<reference evidence="2" key="1">
    <citation type="submission" date="2021-02" db="EMBL/GenBank/DDBJ databases">
        <authorList>
            <person name="Dougan E. K."/>
            <person name="Rhodes N."/>
            <person name="Thang M."/>
            <person name="Chan C."/>
        </authorList>
    </citation>
    <scope>NUCLEOTIDE SEQUENCE</scope>
</reference>
<gene>
    <name evidence="2" type="ORF">SNEC2469_LOCUS13649</name>
</gene>
<dbReference type="Proteomes" id="UP000601435">
    <property type="component" value="Unassembled WGS sequence"/>
</dbReference>
<feature type="region of interest" description="Disordered" evidence="1">
    <location>
        <begin position="183"/>
        <end position="213"/>
    </location>
</feature>
<evidence type="ECO:0000313" key="3">
    <source>
        <dbReference type="Proteomes" id="UP000601435"/>
    </source>
</evidence>
<dbReference type="AlphaFoldDB" id="A0A812SM52"/>
<dbReference type="OrthoDB" id="444595at2759"/>
<evidence type="ECO:0000256" key="1">
    <source>
        <dbReference type="SAM" id="MobiDB-lite"/>
    </source>
</evidence>
<feature type="compositionally biased region" description="Basic and acidic residues" evidence="1">
    <location>
        <begin position="313"/>
        <end position="326"/>
    </location>
</feature>
<feature type="region of interest" description="Disordered" evidence="1">
    <location>
        <begin position="79"/>
        <end position="136"/>
    </location>
</feature>
<proteinExistence type="predicted"/>
<sequence>SPGSDCACVYRKAARHRVAWEPLRRGSFRVLGSGWQVLIPARGSHGGSISGTATLTIQIQNKVFAGEDAELDGEEWHPFEVNPTAEPRPPPPPDLDGGAFEEPPPPPQVSSSVPSSMKEAMKELPPAPSSPGADVPRQLMDEHVRARMQWIGGKAGLPANHDAAGKRPKRSKEMFEVAPAALPTARAAQVEEDAAQHKEKVEPSPQAKALSDPVLDPKVAAAWGLPSLQSTAHCTAAQLPKVKLGSDAAESFRKDPSHKQRALKELKRPEDGELLKTKATRKNKKKKEKKKMKASKVDESTSTTSGRKRKQKDKQSRVKSAKESKTPKSNGTTRSQKKKDSWGTPITTLTTALADDVSDDPTQVAEESDDATQIADEDLEPTSPACPPSSPSDQMEEVRMAATVMKPQRRDGKMRGLFLDMDKLYR</sequence>
<feature type="non-terminal residue" evidence="2">
    <location>
        <position position="1"/>
    </location>
</feature>
<feature type="region of interest" description="Disordered" evidence="1">
    <location>
        <begin position="247"/>
        <end position="397"/>
    </location>
</feature>
<feature type="compositionally biased region" description="Basic and acidic residues" evidence="1">
    <location>
        <begin position="250"/>
        <end position="276"/>
    </location>
</feature>